<dbReference type="RefSeq" id="WP_208351497.1">
    <property type="nucleotide sequence ID" value="NZ_JAALHA020000016.1"/>
</dbReference>
<comment type="caution">
    <text evidence="1">The sequence shown here is derived from an EMBL/GenBank/DDBJ whole genome shotgun (WGS) entry which is preliminary data.</text>
</comment>
<dbReference type="Proteomes" id="UP000667802">
    <property type="component" value="Unassembled WGS sequence"/>
</dbReference>
<dbReference type="AlphaFoldDB" id="A0AAP5IEF3"/>
<proteinExistence type="predicted"/>
<gene>
    <name evidence="1" type="ORF">G7B40_026925</name>
</gene>
<organism evidence="1 2">
    <name type="scientific">Aetokthonos hydrillicola Thurmond2011</name>
    <dbReference type="NCBI Taxonomy" id="2712845"/>
    <lineage>
        <taxon>Bacteria</taxon>
        <taxon>Bacillati</taxon>
        <taxon>Cyanobacteriota</taxon>
        <taxon>Cyanophyceae</taxon>
        <taxon>Nostocales</taxon>
        <taxon>Hapalosiphonaceae</taxon>
        <taxon>Aetokthonos</taxon>
    </lineage>
</organism>
<sequence>MKTNKKKYVMSKQAQIVMVFVLISILSVFGRLMPFKIATANATQLLQITTNLTNTPSFLLADSGNITSQEKLPAPVKNAVLKVASQDVKLPTSKLKIIEAQPRTWNNGCLEVSSADELCTQVLVNGWEVAVRASGKTLVYHTNDSGSVVRLNPNKSEISQNQSPTTKEEQIQPVTIPRSELPPPLERNVIFQQISSGGFAGITDKTMLLNDGSIIHVNIKNTNNSSRNVRRISRSQVQQFQDLLKKEKFSKFKNQSYPASTGSADYKTYTLTSREGTVQYNDISQSHLPNELQIIIKAWSQITQS</sequence>
<accession>A0AAP5IEF3</accession>
<keyword evidence="2" id="KW-1185">Reference proteome</keyword>
<protein>
    <submittedName>
        <fullName evidence="1">Uncharacterized protein</fullName>
    </submittedName>
</protein>
<name>A0AAP5IEF3_9CYAN</name>
<dbReference type="EMBL" id="JAALHA020000016">
    <property type="protein sequence ID" value="MDR9898168.1"/>
    <property type="molecule type" value="Genomic_DNA"/>
</dbReference>
<reference evidence="2" key="1">
    <citation type="journal article" date="2021" name="Science">
        <title>Hunting the eagle killer: A cyanobacterial neurotoxin causes vacuolar myelinopathy.</title>
        <authorList>
            <person name="Breinlinger S."/>
            <person name="Phillips T.J."/>
            <person name="Haram B.N."/>
            <person name="Mares J."/>
            <person name="Martinez Yerena J.A."/>
            <person name="Hrouzek P."/>
            <person name="Sobotka R."/>
            <person name="Henderson W.M."/>
            <person name="Schmieder P."/>
            <person name="Williams S.M."/>
            <person name="Lauderdale J.D."/>
            <person name="Wilde H.D."/>
            <person name="Gerrin W."/>
            <person name="Kust A."/>
            <person name="Washington J.W."/>
            <person name="Wagner C."/>
            <person name="Geier B."/>
            <person name="Liebeke M."/>
            <person name="Enke H."/>
            <person name="Niedermeyer T.H.J."/>
            <person name="Wilde S.B."/>
        </authorList>
    </citation>
    <scope>NUCLEOTIDE SEQUENCE [LARGE SCALE GENOMIC DNA]</scope>
    <source>
        <strain evidence="2">Thurmond2011</strain>
    </source>
</reference>
<evidence type="ECO:0000313" key="2">
    <source>
        <dbReference type="Proteomes" id="UP000667802"/>
    </source>
</evidence>
<evidence type="ECO:0000313" key="1">
    <source>
        <dbReference type="EMBL" id="MDR9898168.1"/>
    </source>
</evidence>